<name>A0AAD6UUZ3_9AGAR</name>
<feature type="compositionally biased region" description="Acidic residues" evidence="1">
    <location>
        <begin position="325"/>
        <end position="336"/>
    </location>
</feature>
<reference evidence="2" key="1">
    <citation type="submission" date="2023-03" db="EMBL/GenBank/DDBJ databases">
        <title>Massive genome expansion in bonnet fungi (Mycena s.s.) driven by repeated elements and novel gene families across ecological guilds.</title>
        <authorList>
            <consortium name="Lawrence Berkeley National Laboratory"/>
            <person name="Harder C.B."/>
            <person name="Miyauchi S."/>
            <person name="Viragh M."/>
            <person name="Kuo A."/>
            <person name="Thoen E."/>
            <person name="Andreopoulos B."/>
            <person name="Lu D."/>
            <person name="Skrede I."/>
            <person name="Drula E."/>
            <person name="Henrissat B."/>
            <person name="Morin E."/>
            <person name="Kohler A."/>
            <person name="Barry K."/>
            <person name="LaButti K."/>
            <person name="Morin E."/>
            <person name="Salamov A."/>
            <person name="Lipzen A."/>
            <person name="Mereny Z."/>
            <person name="Hegedus B."/>
            <person name="Baldrian P."/>
            <person name="Stursova M."/>
            <person name="Weitz H."/>
            <person name="Taylor A."/>
            <person name="Grigoriev I.V."/>
            <person name="Nagy L.G."/>
            <person name="Martin F."/>
            <person name="Kauserud H."/>
        </authorList>
    </citation>
    <scope>NUCLEOTIDE SEQUENCE</scope>
    <source>
        <strain evidence="2">9144</strain>
    </source>
</reference>
<dbReference type="AlphaFoldDB" id="A0AAD6UUZ3"/>
<feature type="compositionally biased region" description="Low complexity" evidence="1">
    <location>
        <begin position="42"/>
        <end position="57"/>
    </location>
</feature>
<sequence length="360" mass="39245">MMSSASNNTTGGSGSGRNKGKARETSSDVARRIQLERRQAELAEQMAALQAELAQLRPSDDNNDNNDNNDNDDDNGENEEENSGGRAEETNAGQKRLAPEEGSEPAKKRRRKRYGPDVPNQWEADPFVPCEACQHQSSRCLPIKGQRTAGSSCNTCRRKKVKCSFVPVTEKSQVNRREKEKTGKPAGKSGQSTPRIAGAGLVPDSPIWDYLRGDPLEDLRTRMTAVEIRLGMEPRARLYRIEESELPSPMPPPPIPKVERLTSPQLVFEPDDKPNKGAVGPAEEGAEQREPEEEQPGKGALGEGQPGESASEEEQPGEGVPEEGQPAEEMEVDVPEEAAQVEVLVEAQVVVAPVEVPEEV</sequence>
<accession>A0AAD6UUZ3</accession>
<evidence type="ECO:0000313" key="3">
    <source>
        <dbReference type="Proteomes" id="UP001219525"/>
    </source>
</evidence>
<dbReference type="EMBL" id="JARJCW010000092">
    <property type="protein sequence ID" value="KAJ7195252.1"/>
    <property type="molecule type" value="Genomic_DNA"/>
</dbReference>
<keyword evidence="3" id="KW-1185">Reference proteome</keyword>
<organism evidence="2 3">
    <name type="scientific">Mycena pura</name>
    <dbReference type="NCBI Taxonomy" id="153505"/>
    <lineage>
        <taxon>Eukaryota</taxon>
        <taxon>Fungi</taxon>
        <taxon>Dikarya</taxon>
        <taxon>Basidiomycota</taxon>
        <taxon>Agaricomycotina</taxon>
        <taxon>Agaricomycetes</taxon>
        <taxon>Agaricomycetidae</taxon>
        <taxon>Agaricales</taxon>
        <taxon>Marasmiineae</taxon>
        <taxon>Mycenaceae</taxon>
        <taxon>Mycena</taxon>
    </lineage>
</organism>
<feature type="compositionally biased region" description="Basic and acidic residues" evidence="1">
    <location>
        <begin position="174"/>
        <end position="183"/>
    </location>
</feature>
<feature type="compositionally biased region" description="Basic and acidic residues" evidence="1">
    <location>
        <begin position="21"/>
        <end position="41"/>
    </location>
</feature>
<comment type="caution">
    <text evidence="2">The sequence shown here is derived from an EMBL/GenBank/DDBJ whole genome shotgun (WGS) entry which is preliminary data.</text>
</comment>
<evidence type="ECO:0000256" key="1">
    <source>
        <dbReference type="SAM" id="MobiDB-lite"/>
    </source>
</evidence>
<feature type="compositionally biased region" description="Low complexity" evidence="1">
    <location>
        <begin position="1"/>
        <end position="10"/>
    </location>
</feature>
<dbReference type="Proteomes" id="UP001219525">
    <property type="component" value="Unassembled WGS sequence"/>
</dbReference>
<gene>
    <name evidence="2" type="ORF">GGX14DRAFT_575782</name>
</gene>
<evidence type="ECO:0008006" key="4">
    <source>
        <dbReference type="Google" id="ProtNLM"/>
    </source>
</evidence>
<evidence type="ECO:0000313" key="2">
    <source>
        <dbReference type="EMBL" id="KAJ7195252.1"/>
    </source>
</evidence>
<feature type="region of interest" description="Disordered" evidence="1">
    <location>
        <begin position="1"/>
        <end position="122"/>
    </location>
</feature>
<feature type="compositionally biased region" description="Acidic residues" evidence="1">
    <location>
        <begin position="61"/>
        <end position="82"/>
    </location>
</feature>
<feature type="region of interest" description="Disordered" evidence="1">
    <location>
        <begin position="174"/>
        <end position="205"/>
    </location>
</feature>
<proteinExistence type="predicted"/>
<protein>
    <recommendedName>
        <fullName evidence="4">Zn(2)-C6 fungal-type domain-containing protein</fullName>
    </recommendedName>
</protein>
<feature type="region of interest" description="Disordered" evidence="1">
    <location>
        <begin position="243"/>
        <end position="339"/>
    </location>
</feature>